<dbReference type="PANTHER" id="PTHR34849:SF3">
    <property type="entry name" value="SSR2962 PROTEIN"/>
    <property type="match status" value="1"/>
</dbReference>
<dbReference type="InterPro" id="IPR036388">
    <property type="entry name" value="WH-like_DNA-bd_sf"/>
</dbReference>
<dbReference type="RefSeq" id="WP_102183652.1">
    <property type="nucleotide sequence ID" value="NZ_NMQE01000918.1"/>
</dbReference>
<dbReference type="Pfam" id="PF04255">
    <property type="entry name" value="DUF433"/>
    <property type="match status" value="1"/>
</dbReference>
<sequence>MTVTKSLDRIVIDPSILSGKPCIRGTRISVEFLLELFASGASKEDILRAYPQLEPEDIEQALSYVISSIRNETILDVPVKSVAHDDSN</sequence>
<proteinExistence type="predicted"/>
<name>A0A2N6L4J6_9CYAN</name>
<protein>
    <recommendedName>
        <fullName evidence="3">DUF433 domain-containing protein</fullName>
    </recommendedName>
</protein>
<dbReference type="InterPro" id="IPR009057">
    <property type="entry name" value="Homeodomain-like_sf"/>
</dbReference>
<comment type="caution">
    <text evidence="1">The sequence shown here is derived from an EMBL/GenBank/DDBJ whole genome shotgun (WGS) entry which is preliminary data.</text>
</comment>
<dbReference type="Gene3D" id="1.10.10.10">
    <property type="entry name" value="Winged helix-like DNA-binding domain superfamily/Winged helix DNA-binding domain"/>
    <property type="match status" value="1"/>
</dbReference>
<dbReference type="Proteomes" id="UP000235081">
    <property type="component" value="Unassembled WGS sequence"/>
</dbReference>
<dbReference type="InterPro" id="IPR007367">
    <property type="entry name" value="DUF433"/>
</dbReference>
<dbReference type="AlphaFoldDB" id="A0A2N6L4J6"/>
<dbReference type="EMBL" id="NMQE01000918">
    <property type="protein sequence ID" value="PMB15877.1"/>
    <property type="molecule type" value="Genomic_DNA"/>
</dbReference>
<reference evidence="1 2" key="1">
    <citation type="submission" date="2017-07" db="EMBL/GenBank/DDBJ databases">
        <title>Genomes of Fischerella (Mastigocladus) sp. strains.</title>
        <authorList>
            <person name="Miller S.R."/>
        </authorList>
    </citation>
    <scope>NUCLEOTIDE SEQUENCE [LARGE SCALE GENOMIC DNA]</scope>
    <source>
        <strain evidence="1 2">CCMEE 5318</strain>
    </source>
</reference>
<gene>
    <name evidence="1" type="ORF">CEN46_25390</name>
</gene>
<evidence type="ECO:0000313" key="2">
    <source>
        <dbReference type="Proteomes" id="UP000235081"/>
    </source>
</evidence>
<dbReference type="PANTHER" id="PTHR34849">
    <property type="entry name" value="SSL5025 PROTEIN"/>
    <property type="match status" value="1"/>
</dbReference>
<dbReference type="SUPFAM" id="SSF46689">
    <property type="entry name" value="Homeodomain-like"/>
    <property type="match status" value="1"/>
</dbReference>
<evidence type="ECO:0000313" key="1">
    <source>
        <dbReference type="EMBL" id="PMB15877.1"/>
    </source>
</evidence>
<evidence type="ECO:0008006" key="3">
    <source>
        <dbReference type="Google" id="ProtNLM"/>
    </source>
</evidence>
<organism evidence="1 2">
    <name type="scientific">Fischerella thermalis CCMEE 5318</name>
    <dbReference type="NCBI Taxonomy" id="2019666"/>
    <lineage>
        <taxon>Bacteria</taxon>
        <taxon>Bacillati</taxon>
        <taxon>Cyanobacteriota</taxon>
        <taxon>Cyanophyceae</taxon>
        <taxon>Nostocales</taxon>
        <taxon>Hapalosiphonaceae</taxon>
        <taxon>Fischerella</taxon>
    </lineage>
</organism>
<accession>A0A2N6L4J6</accession>